<dbReference type="KEGG" id="hyl:LPB072_00285"/>
<dbReference type="Pfam" id="PF01584">
    <property type="entry name" value="CheW"/>
    <property type="match status" value="1"/>
</dbReference>
<accession>A0A1D8NR08</accession>
<dbReference type="Proteomes" id="UP000185680">
    <property type="component" value="Chromosome"/>
</dbReference>
<dbReference type="SUPFAM" id="SSF50341">
    <property type="entry name" value="CheW-like"/>
    <property type="match status" value="1"/>
</dbReference>
<organism evidence="2 3">
    <name type="scientific">Hydrogenophaga crassostreae</name>
    <dbReference type="NCBI Taxonomy" id="1763535"/>
    <lineage>
        <taxon>Bacteria</taxon>
        <taxon>Pseudomonadati</taxon>
        <taxon>Pseudomonadota</taxon>
        <taxon>Betaproteobacteria</taxon>
        <taxon>Burkholderiales</taxon>
        <taxon>Comamonadaceae</taxon>
        <taxon>Hydrogenophaga</taxon>
    </lineage>
</organism>
<dbReference type="GO" id="GO:0007165">
    <property type="term" value="P:signal transduction"/>
    <property type="evidence" value="ECO:0007669"/>
    <property type="project" value="InterPro"/>
</dbReference>
<dbReference type="STRING" id="1763535.LPB072_00285"/>
<dbReference type="InterPro" id="IPR002545">
    <property type="entry name" value="CheW-lke_dom"/>
</dbReference>
<dbReference type="AlphaFoldDB" id="A0A1D8NR08"/>
<reference evidence="2 3" key="1">
    <citation type="submission" date="2016-10" db="EMBL/GenBank/DDBJ databases">
        <title>Hydorgenophaga sp. LPB0072 isolated from gastropod.</title>
        <authorList>
            <person name="Kim E."/>
            <person name="Yi H."/>
        </authorList>
    </citation>
    <scope>NUCLEOTIDE SEQUENCE [LARGE SCALE GENOMIC DNA]</scope>
    <source>
        <strain evidence="2 3">LPB0072</strain>
    </source>
</reference>
<gene>
    <name evidence="2" type="ORF">LPB072_00285</name>
</gene>
<dbReference type="InterPro" id="IPR036061">
    <property type="entry name" value="CheW-like_dom_sf"/>
</dbReference>
<feature type="domain" description="CheW-like" evidence="1">
    <location>
        <begin position="768"/>
        <end position="911"/>
    </location>
</feature>
<proteinExistence type="predicted"/>
<dbReference type="Gene3D" id="3.30.450.20">
    <property type="entry name" value="PAS domain"/>
    <property type="match status" value="1"/>
</dbReference>
<name>A0A1D8NR08_9BURK</name>
<evidence type="ECO:0000313" key="3">
    <source>
        <dbReference type="Proteomes" id="UP000185680"/>
    </source>
</evidence>
<evidence type="ECO:0000313" key="2">
    <source>
        <dbReference type="EMBL" id="AOW11528.1"/>
    </source>
</evidence>
<evidence type="ECO:0000259" key="1">
    <source>
        <dbReference type="SMART" id="SM00260"/>
    </source>
</evidence>
<dbReference type="SMART" id="SM00260">
    <property type="entry name" value="CheW"/>
    <property type="match status" value="1"/>
</dbReference>
<dbReference type="EMBL" id="CP017476">
    <property type="protein sequence ID" value="AOW11528.1"/>
    <property type="molecule type" value="Genomic_DNA"/>
</dbReference>
<sequence length="956" mass="104348">MRQPGAQHQKHALRKCISPNSRTALVRRQKKQTKTLNHRQGLPNKRCCGAALRAAKALFSHFHQPRDDHMTSHIEAWQIDGFLPHMRAVTRCDQSLRELNATWRMIESSAKINCAREARSILPMMSATRQGFEQLEGELVSSLVQERVDTVLQSIGIKAQHVADIIVRNLFERTADVGFLATDRVLCDYLAGDQGDRDSITDRLRAYRDKYTVYNDILMLDTEGHVRAQIDATSPLDHSSDALIAQTLASDGHVETCRASDLRPHQRSALIYSRRMHDGNGKVVGLLCLSFNFDDEMEGIFRARQTPEERSVMLLLDGQGKVMASSDGQWVPVGSAVPTNPDHSAQRFMFAGREYLIRTARSEGYQDYPGPPGWQGQVMVPVDVAFSGRRDEALDHLPADMAQGLLTHARQFCPPLFAIVTAAQAIRRVVWNGQVMTASQTGDQDLSKLKTILEQISEAGVRTDTLFTHSINDLYNTVLGSAMSQAEFVTHLQVDLLDRNLYERSDDCRWWAMSPELQRALAGVDAGEAQAVDPQATMTGVLKQIHALYTVYTRLVVYDAGGRIVAESLRGQSGQAGMMGQCIDPDCLSAVLGLPNAQSYHVSPFRSSDLYEGGSTYIYHAAIRHPEDERRVIGGIGIVFDAQPEFQAMLRDGLQTTDGSQTAMYALRDGRVIASIDPDCPTGSQLDLPETMRNLAPGASASRIVEHRGQYAVLACSASSGYREFKTSDGYREDVLAVTLEWLGAVNPLGQQRGKERHDDAVFSSDVENGQQFATFFLDGALQALPAHCVREALPAADIAPVAAGHSENRLGVIAVKEKDQATRYAWVYDLLGVLRGEATQSTADCQVLIARSEGVEIGLLVSGLHGVPEFLPGQIQNLQGEAPSGGFVKQIISAQGGKVLVPVLDVNAIHACLRGDLAAAAVAPANEGHIEGPSLDVGPLREPANDALGALAVNG</sequence>
<dbReference type="GO" id="GO:0006935">
    <property type="term" value="P:chemotaxis"/>
    <property type="evidence" value="ECO:0007669"/>
    <property type="project" value="InterPro"/>
</dbReference>
<protein>
    <recommendedName>
        <fullName evidence="1">CheW-like domain-containing protein</fullName>
    </recommendedName>
</protein>